<dbReference type="Proteomes" id="UP001596298">
    <property type="component" value="Unassembled WGS sequence"/>
</dbReference>
<organism evidence="1 2">
    <name type="scientific">Flexivirga alba</name>
    <dbReference type="NCBI Taxonomy" id="702742"/>
    <lineage>
        <taxon>Bacteria</taxon>
        <taxon>Bacillati</taxon>
        <taxon>Actinomycetota</taxon>
        <taxon>Actinomycetes</taxon>
        <taxon>Micrococcales</taxon>
        <taxon>Dermacoccaceae</taxon>
        <taxon>Flexivirga</taxon>
    </lineage>
</organism>
<evidence type="ECO:0000313" key="2">
    <source>
        <dbReference type="Proteomes" id="UP001596298"/>
    </source>
</evidence>
<evidence type="ECO:0008006" key="3">
    <source>
        <dbReference type="Google" id="ProtNLM"/>
    </source>
</evidence>
<evidence type="ECO:0000313" key="1">
    <source>
        <dbReference type="EMBL" id="MFC6704401.1"/>
    </source>
</evidence>
<protein>
    <recommendedName>
        <fullName evidence="3">Peptidase M10 metallopeptidase domain-containing protein</fullName>
    </recommendedName>
</protein>
<comment type="caution">
    <text evidence="1">The sequence shown here is derived from an EMBL/GenBank/DDBJ whole genome shotgun (WGS) entry which is preliminary data.</text>
</comment>
<accession>A0ABW2ACA0</accession>
<dbReference type="SUPFAM" id="SSF55486">
    <property type="entry name" value="Metalloproteases ('zincins'), catalytic domain"/>
    <property type="match status" value="1"/>
</dbReference>
<dbReference type="EMBL" id="JBHSWH010000001">
    <property type="protein sequence ID" value="MFC6704401.1"/>
    <property type="molecule type" value="Genomic_DNA"/>
</dbReference>
<proteinExistence type="predicted"/>
<dbReference type="RefSeq" id="WP_382398595.1">
    <property type="nucleotide sequence ID" value="NZ_JBHSWH010000001.1"/>
</dbReference>
<keyword evidence="2" id="KW-1185">Reference proteome</keyword>
<reference evidence="2" key="1">
    <citation type="journal article" date="2019" name="Int. J. Syst. Evol. Microbiol.">
        <title>The Global Catalogue of Microorganisms (GCM) 10K type strain sequencing project: providing services to taxonomists for standard genome sequencing and annotation.</title>
        <authorList>
            <consortium name="The Broad Institute Genomics Platform"/>
            <consortium name="The Broad Institute Genome Sequencing Center for Infectious Disease"/>
            <person name="Wu L."/>
            <person name="Ma J."/>
        </authorList>
    </citation>
    <scope>NUCLEOTIDE SEQUENCE [LARGE SCALE GENOMIC DNA]</scope>
    <source>
        <strain evidence="2">CCUG 58127</strain>
    </source>
</reference>
<gene>
    <name evidence="1" type="ORF">ACFQDH_03750</name>
</gene>
<sequence>MTDNNQVYYYMNSSGSLELEAGDKSVVRNMLASQYSPTDLQIYYDSTPKLTGTGETDILYQEGDVPGSYNGYTWCDDPVATYVCDQTVVRIEGGGYYKPGLSCHETGHAVGLTHGADAYPRRNQRDSILGCMETPTDDLTPLGANQRNNINAYY</sequence>
<name>A0ABW2ACA0_9MICO</name>